<reference evidence="1" key="1">
    <citation type="journal article" date="2014" name="Front. Microbiol.">
        <title>High frequency of phylogenetically diverse reductive dehalogenase-homologous genes in deep subseafloor sedimentary metagenomes.</title>
        <authorList>
            <person name="Kawai M."/>
            <person name="Futagami T."/>
            <person name="Toyoda A."/>
            <person name="Takaki Y."/>
            <person name="Nishi S."/>
            <person name="Hori S."/>
            <person name="Arai W."/>
            <person name="Tsubouchi T."/>
            <person name="Morono Y."/>
            <person name="Uchiyama I."/>
            <person name="Ito T."/>
            <person name="Fujiyama A."/>
            <person name="Inagaki F."/>
            <person name="Takami H."/>
        </authorList>
    </citation>
    <scope>NUCLEOTIDE SEQUENCE</scope>
    <source>
        <strain evidence="1">Expedition CK06-06</strain>
    </source>
</reference>
<organism evidence="1">
    <name type="scientific">marine sediment metagenome</name>
    <dbReference type="NCBI Taxonomy" id="412755"/>
    <lineage>
        <taxon>unclassified sequences</taxon>
        <taxon>metagenomes</taxon>
        <taxon>ecological metagenomes</taxon>
    </lineage>
</organism>
<dbReference type="InterPro" id="IPR027417">
    <property type="entry name" value="P-loop_NTPase"/>
</dbReference>
<proteinExistence type="predicted"/>
<dbReference type="Pfam" id="PF13500">
    <property type="entry name" value="AAA_26"/>
    <property type="match status" value="1"/>
</dbReference>
<sequence>MKSIYITSVERFSGKTAVCLALGKRLQKDGYMVGYLKPLSLQPWLSEGRVADEDAAFVKE</sequence>
<dbReference type="SUPFAM" id="SSF52540">
    <property type="entry name" value="P-loop containing nucleoside triphosphate hydrolases"/>
    <property type="match status" value="1"/>
</dbReference>
<comment type="caution">
    <text evidence="1">The sequence shown here is derived from an EMBL/GenBank/DDBJ whole genome shotgun (WGS) entry which is preliminary data.</text>
</comment>
<evidence type="ECO:0000313" key="1">
    <source>
        <dbReference type="EMBL" id="GAG01664.1"/>
    </source>
</evidence>
<feature type="non-terminal residue" evidence="1">
    <location>
        <position position="60"/>
    </location>
</feature>
<dbReference type="EMBL" id="BARS01023893">
    <property type="protein sequence ID" value="GAG01664.1"/>
    <property type="molecule type" value="Genomic_DNA"/>
</dbReference>
<protein>
    <submittedName>
        <fullName evidence="1">Uncharacterized protein</fullName>
    </submittedName>
</protein>
<gene>
    <name evidence="1" type="ORF">S01H1_38005</name>
</gene>
<name>X0U7B1_9ZZZZ</name>
<dbReference type="AlphaFoldDB" id="X0U7B1"/>
<dbReference type="Gene3D" id="3.40.50.300">
    <property type="entry name" value="P-loop containing nucleotide triphosphate hydrolases"/>
    <property type="match status" value="1"/>
</dbReference>
<accession>X0U7B1</accession>